<evidence type="ECO:0000313" key="7">
    <source>
        <dbReference type="EMBL" id="CAI9756709.1"/>
    </source>
</evidence>
<dbReference type="AlphaFoldDB" id="A0AAD1YU43"/>
<keyword evidence="5" id="KW-0732">Signal</keyword>
<evidence type="ECO:0000256" key="4">
    <source>
        <dbReference type="ARBA" id="ARBA00023136"/>
    </source>
</evidence>
<evidence type="ECO:0000256" key="5">
    <source>
        <dbReference type="SAM" id="SignalP"/>
    </source>
</evidence>
<feature type="chain" id="PRO_5042107513" description="ABC transmembrane type-1 domain-containing protein" evidence="5">
    <location>
        <begin position="20"/>
        <end position="223"/>
    </location>
</feature>
<keyword evidence="3" id="KW-1133">Transmembrane helix</keyword>
<protein>
    <recommendedName>
        <fullName evidence="6">ABC transmembrane type-1 domain-containing protein</fullName>
    </recommendedName>
</protein>
<dbReference type="GO" id="GO:0140359">
    <property type="term" value="F:ABC-type transporter activity"/>
    <property type="evidence" value="ECO:0007669"/>
    <property type="project" value="InterPro"/>
</dbReference>
<dbReference type="EMBL" id="OU503037">
    <property type="protein sequence ID" value="CAI9756709.1"/>
    <property type="molecule type" value="Genomic_DNA"/>
</dbReference>
<evidence type="ECO:0000313" key="8">
    <source>
        <dbReference type="Proteomes" id="UP000834106"/>
    </source>
</evidence>
<keyword evidence="1" id="KW-0813">Transport</keyword>
<evidence type="ECO:0000256" key="2">
    <source>
        <dbReference type="ARBA" id="ARBA00022692"/>
    </source>
</evidence>
<dbReference type="GO" id="GO:0005524">
    <property type="term" value="F:ATP binding"/>
    <property type="evidence" value="ECO:0007669"/>
    <property type="project" value="InterPro"/>
</dbReference>
<reference evidence="7" key="1">
    <citation type="submission" date="2023-05" db="EMBL/GenBank/DDBJ databases">
        <authorList>
            <person name="Huff M."/>
        </authorList>
    </citation>
    <scope>NUCLEOTIDE SEQUENCE</scope>
</reference>
<dbReference type="PANTHER" id="PTHR11384:SF59">
    <property type="entry name" value="LYSOSOMAL COBALAMIN TRANSPORTER ABCD4"/>
    <property type="match status" value="1"/>
</dbReference>
<evidence type="ECO:0000259" key="6">
    <source>
        <dbReference type="Pfam" id="PF06472"/>
    </source>
</evidence>
<dbReference type="PANTHER" id="PTHR11384">
    <property type="entry name" value="ATP-BINDING CASSETTE, SUB-FAMILY D MEMBER"/>
    <property type="match status" value="1"/>
</dbReference>
<gene>
    <name evidence="7" type="ORF">FPE_LOCUS4139</name>
</gene>
<feature type="signal peptide" evidence="5">
    <location>
        <begin position="1"/>
        <end position="19"/>
    </location>
</feature>
<dbReference type="InterPro" id="IPR050835">
    <property type="entry name" value="ABC_transporter_sub-D"/>
</dbReference>
<name>A0AAD1YU43_9LAMI</name>
<dbReference type="GO" id="GO:0016020">
    <property type="term" value="C:membrane"/>
    <property type="evidence" value="ECO:0007669"/>
    <property type="project" value="InterPro"/>
</dbReference>
<keyword evidence="4" id="KW-0472">Membrane</keyword>
<evidence type="ECO:0000256" key="1">
    <source>
        <dbReference type="ARBA" id="ARBA00022448"/>
    </source>
</evidence>
<organism evidence="7 8">
    <name type="scientific">Fraxinus pennsylvanica</name>
    <dbReference type="NCBI Taxonomy" id="56036"/>
    <lineage>
        <taxon>Eukaryota</taxon>
        <taxon>Viridiplantae</taxon>
        <taxon>Streptophyta</taxon>
        <taxon>Embryophyta</taxon>
        <taxon>Tracheophyta</taxon>
        <taxon>Spermatophyta</taxon>
        <taxon>Magnoliopsida</taxon>
        <taxon>eudicotyledons</taxon>
        <taxon>Gunneridae</taxon>
        <taxon>Pentapetalae</taxon>
        <taxon>asterids</taxon>
        <taxon>lamiids</taxon>
        <taxon>Lamiales</taxon>
        <taxon>Oleaceae</taxon>
        <taxon>Oleeae</taxon>
        <taxon>Fraxinus</taxon>
    </lineage>
</organism>
<keyword evidence="8" id="KW-1185">Reference proteome</keyword>
<dbReference type="Proteomes" id="UP000834106">
    <property type="component" value="Chromosome 2"/>
</dbReference>
<accession>A0AAD1YU43</accession>
<dbReference type="InterPro" id="IPR011527">
    <property type="entry name" value="ABC1_TM_dom"/>
</dbReference>
<evidence type="ECO:0000256" key="3">
    <source>
        <dbReference type="ARBA" id="ARBA00022989"/>
    </source>
</evidence>
<keyword evidence="2" id="KW-0812">Transmembrane</keyword>
<sequence>MVFIHLFLLSFWHTHLVEQLSVSSLGGQSEIGFLLKKEADFRYGLVRVRENAESIAFYGGEENEMQLLLQRFRSAFENLTKMLISSRNLVFFTNGYRFFLLQLLRPCISLEKLNLESSATSAFSAVIDRLGECDDELNSDSRSDVESIEEIKREFCGTCHWISVRKITCWCIGALTGTLRQQLLYPTWSEYPTFVSDSNKPTGSLPFESNKAQTGYKAIEANN</sequence>
<feature type="domain" description="ABC transmembrane type-1" evidence="6">
    <location>
        <begin position="36"/>
        <end position="93"/>
    </location>
</feature>
<proteinExistence type="predicted"/>
<dbReference type="Pfam" id="PF06472">
    <property type="entry name" value="ABC_membrane_2"/>
    <property type="match status" value="1"/>
</dbReference>